<dbReference type="InterPro" id="IPR013057">
    <property type="entry name" value="AA_transpt_TM"/>
</dbReference>
<dbReference type="EMBL" id="RHFN01000003">
    <property type="protein sequence ID" value="ROU17262.1"/>
    <property type="molecule type" value="Genomic_DNA"/>
</dbReference>
<organism evidence="10 11">
    <name type="scientific">Kluyvera ascorbata</name>
    <dbReference type="NCBI Taxonomy" id="51288"/>
    <lineage>
        <taxon>Bacteria</taxon>
        <taxon>Pseudomonadati</taxon>
        <taxon>Pseudomonadota</taxon>
        <taxon>Gammaproteobacteria</taxon>
        <taxon>Enterobacterales</taxon>
        <taxon>Enterobacteriaceae</taxon>
        <taxon>Kluyvera</taxon>
    </lineage>
</organism>
<evidence type="ECO:0000256" key="7">
    <source>
        <dbReference type="ARBA" id="ARBA00023136"/>
    </source>
</evidence>
<evidence type="ECO:0000313" key="11">
    <source>
        <dbReference type="Proteomes" id="UP000268051"/>
    </source>
</evidence>
<evidence type="ECO:0000256" key="4">
    <source>
        <dbReference type="ARBA" id="ARBA00022519"/>
    </source>
</evidence>
<keyword evidence="6 8" id="KW-1133">Transmembrane helix</keyword>
<dbReference type="OrthoDB" id="6566379at2"/>
<dbReference type="GO" id="GO:0005886">
    <property type="term" value="C:plasma membrane"/>
    <property type="evidence" value="ECO:0007669"/>
    <property type="project" value="UniProtKB-SubCell"/>
</dbReference>
<evidence type="ECO:0000256" key="2">
    <source>
        <dbReference type="ARBA" id="ARBA00022448"/>
    </source>
</evidence>
<feature type="transmembrane region" description="Helical" evidence="8">
    <location>
        <begin position="326"/>
        <end position="343"/>
    </location>
</feature>
<feature type="transmembrane region" description="Helical" evidence="8">
    <location>
        <begin position="81"/>
        <end position="102"/>
    </location>
</feature>
<keyword evidence="4" id="KW-0997">Cell inner membrane</keyword>
<feature type="transmembrane region" description="Helical" evidence="8">
    <location>
        <begin position="139"/>
        <end position="159"/>
    </location>
</feature>
<feature type="transmembrane region" description="Helical" evidence="8">
    <location>
        <begin position="189"/>
        <end position="210"/>
    </location>
</feature>
<accession>A0A3N2SC40</accession>
<evidence type="ECO:0000256" key="1">
    <source>
        <dbReference type="ARBA" id="ARBA00004429"/>
    </source>
</evidence>
<evidence type="ECO:0000259" key="9">
    <source>
        <dbReference type="Pfam" id="PF01490"/>
    </source>
</evidence>
<evidence type="ECO:0000256" key="8">
    <source>
        <dbReference type="SAM" id="Phobius"/>
    </source>
</evidence>
<feature type="transmembrane region" description="Helical" evidence="8">
    <location>
        <begin position="114"/>
        <end position="132"/>
    </location>
</feature>
<gene>
    <name evidence="10" type="ORF">EB837_03650</name>
</gene>
<feature type="transmembrane region" description="Helical" evidence="8">
    <location>
        <begin position="231"/>
        <end position="251"/>
    </location>
</feature>
<keyword evidence="3" id="KW-1003">Cell membrane</keyword>
<evidence type="ECO:0000313" key="10">
    <source>
        <dbReference type="EMBL" id="ROU17262.1"/>
    </source>
</evidence>
<feature type="transmembrane region" description="Helical" evidence="8">
    <location>
        <begin position="349"/>
        <end position="371"/>
    </location>
</feature>
<feature type="transmembrane region" description="Helical" evidence="8">
    <location>
        <begin position="263"/>
        <end position="289"/>
    </location>
</feature>
<keyword evidence="2" id="KW-0813">Transport</keyword>
<evidence type="ECO:0000256" key="3">
    <source>
        <dbReference type="ARBA" id="ARBA00022475"/>
    </source>
</evidence>
<evidence type="ECO:0000256" key="5">
    <source>
        <dbReference type="ARBA" id="ARBA00022692"/>
    </source>
</evidence>
<dbReference type="GO" id="GO:0003333">
    <property type="term" value="P:amino acid transmembrane transport"/>
    <property type="evidence" value="ECO:0007669"/>
    <property type="project" value="InterPro"/>
</dbReference>
<dbReference type="Pfam" id="PF01490">
    <property type="entry name" value="Aa_trans"/>
    <property type="match status" value="1"/>
</dbReference>
<name>A0A3N2SC40_9ENTR</name>
<sequence>MMGVYGATVGAGTLFLPVEIGTRGPLIFILLLLLGFPLSLVPHVLICRVFMRDQQKDDGNDHTLPLFGSFFGPKGRQAMKLFFCVAHYPVTLVYAVSLVNALSHFLSDRLHIVGINRATLTLVVLLILHLVLSKGRDKVVSTMSALALPFAIAIIVIAASQIPAWNIENITHAWQQTQTSTPGSALKDLWLTLPLIAFSLCSAPLIPALASWYRESGNGGEEQSVRVIRRAYGLIFFSIIFFVLSCILSTPREIFEMAKDQNLNVLSVIGGNGGMSALLYLAPFIAILGMTKSFLGISMPVAETFNVLATDLFNIKRNSHIKRVKLITSVLMFIVTSVVVYLNPDVINMIETLCGPLIAIFLFVIPTWLIFTRPALKAMRGFISVMVMASGVLTVSALLYAMF</sequence>
<dbReference type="AlphaFoldDB" id="A0A3N2SC40"/>
<reference evidence="10 11" key="1">
    <citation type="submission" date="2018-10" db="EMBL/GenBank/DDBJ databases">
        <title>Horizontal transference of carbapenem resistance between Klebsiella pneumoniae and Kluyvera ascorbata during abdominal infection: a case report.</title>
        <authorList>
            <person name="Raro O.H.F."/>
            <person name="Lima-Morales D."/>
            <person name="Barth A.L."/>
            <person name="Paim T.G.S."/>
            <person name="Mott M.P."/>
            <person name="Riche C.V.W."/>
            <person name="Teixeira U.F."/>
            <person name="Waechter F."/>
            <person name="Dias C.A.G."/>
        </authorList>
    </citation>
    <scope>NUCLEOTIDE SEQUENCE [LARGE SCALE GENOMIC DNA]</scope>
    <source>
        <strain evidence="10 11">OT2</strain>
    </source>
</reference>
<comment type="caution">
    <text evidence="10">The sequence shown here is derived from an EMBL/GenBank/DDBJ whole genome shotgun (WGS) entry which is preliminary data.</text>
</comment>
<comment type="subcellular location">
    <subcellularLocation>
        <location evidence="1">Cell inner membrane</location>
        <topology evidence="1">Multi-pass membrane protein</topology>
    </subcellularLocation>
</comment>
<dbReference type="PANTHER" id="PTHR35334:SF2">
    <property type="entry name" value="SERINE TRANSPORTER SDAC"/>
    <property type="match status" value="1"/>
</dbReference>
<evidence type="ECO:0000256" key="6">
    <source>
        <dbReference type="ARBA" id="ARBA00022989"/>
    </source>
</evidence>
<proteinExistence type="predicted"/>
<keyword evidence="5 8" id="KW-0812">Transmembrane</keyword>
<feature type="domain" description="Amino acid transporter transmembrane" evidence="9">
    <location>
        <begin position="6"/>
        <end position="208"/>
    </location>
</feature>
<dbReference type="PANTHER" id="PTHR35334">
    <property type="entry name" value="SERINE TRANSPORTER"/>
    <property type="match status" value="1"/>
</dbReference>
<keyword evidence="7 8" id="KW-0472">Membrane</keyword>
<feature type="transmembrane region" description="Helical" evidence="8">
    <location>
        <begin position="383"/>
        <end position="402"/>
    </location>
</feature>
<feature type="transmembrane region" description="Helical" evidence="8">
    <location>
        <begin position="26"/>
        <end position="46"/>
    </location>
</feature>
<dbReference type="Proteomes" id="UP000268051">
    <property type="component" value="Unassembled WGS sequence"/>
</dbReference>
<dbReference type="InterPro" id="IPR018227">
    <property type="entry name" value="Amino_acid_transport_2"/>
</dbReference>
<protein>
    <submittedName>
        <fullName evidence="10">AAA family ATPase</fullName>
    </submittedName>
</protein>